<proteinExistence type="predicted"/>
<dbReference type="EMBL" id="UOEP01000217">
    <property type="protein sequence ID" value="VAW24536.1"/>
    <property type="molecule type" value="Genomic_DNA"/>
</dbReference>
<dbReference type="PANTHER" id="PTHR30328:SF54">
    <property type="entry name" value="HTH-TYPE TRANSCRIPTIONAL REPRESSOR SCO4008"/>
    <property type="match status" value="1"/>
</dbReference>
<dbReference type="Gene3D" id="1.10.357.10">
    <property type="entry name" value="Tetracycline Repressor, domain 2"/>
    <property type="match status" value="1"/>
</dbReference>
<reference evidence="3" key="1">
    <citation type="submission" date="2018-06" db="EMBL/GenBank/DDBJ databases">
        <authorList>
            <person name="Zhirakovskaya E."/>
        </authorList>
    </citation>
    <scope>NUCLEOTIDE SEQUENCE</scope>
</reference>
<dbReference type="InterPro" id="IPR001647">
    <property type="entry name" value="HTH_TetR"/>
</dbReference>
<dbReference type="Gene3D" id="1.10.10.60">
    <property type="entry name" value="Homeodomain-like"/>
    <property type="match status" value="1"/>
</dbReference>
<feature type="domain" description="HTH tetR-type" evidence="2">
    <location>
        <begin position="2"/>
        <end position="62"/>
    </location>
</feature>
<keyword evidence="1" id="KW-0238">DNA-binding</keyword>
<dbReference type="GO" id="GO:0003677">
    <property type="term" value="F:DNA binding"/>
    <property type="evidence" value="ECO:0007669"/>
    <property type="project" value="UniProtKB-KW"/>
</dbReference>
<dbReference type="SUPFAM" id="SSF46689">
    <property type="entry name" value="Homeodomain-like"/>
    <property type="match status" value="1"/>
</dbReference>
<evidence type="ECO:0000259" key="2">
    <source>
        <dbReference type="PROSITE" id="PS50977"/>
    </source>
</evidence>
<dbReference type="PROSITE" id="PS50977">
    <property type="entry name" value="HTH_TETR_2"/>
    <property type="match status" value="1"/>
</dbReference>
<dbReference type="PANTHER" id="PTHR30328">
    <property type="entry name" value="TRANSCRIPTIONAL REPRESSOR"/>
    <property type="match status" value="1"/>
</dbReference>
<dbReference type="Pfam" id="PF00440">
    <property type="entry name" value="TetR_N"/>
    <property type="match status" value="1"/>
</dbReference>
<dbReference type="InterPro" id="IPR050109">
    <property type="entry name" value="HTH-type_TetR-like_transc_reg"/>
</dbReference>
<name>A0A3B0UXP8_9ZZZZ</name>
<dbReference type="PRINTS" id="PR00455">
    <property type="entry name" value="HTHTETR"/>
</dbReference>
<accession>A0A3B0UXP8</accession>
<gene>
    <name evidence="3" type="ORF">MNBD_BACTEROID01-2195</name>
</gene>
<dbReference type="InterPro" id="IPR009057">
    <property type="entry name" value="Homeodomain-like_sf"/>
</dbReference>
<evidence type="ECO:0000313" key="3">
    <source>
        <dbReference type="EMBL" id="VAW24536.1"/>
    </source>
</evidence>
<organism evidence="3">
    <name type="scientific">hydrothermal vent metagenome</name>
    <dbReference type="NCBI Taxonomy" id="652676"/>
    <lineage>
        <taxon>unclassified sequences</taxon>
        <taxon>metagenomes</taxon>
        <taxon>ecological metagenomes</taxon>
    </lineage>
</organism>
<evidence type="ECO:0000256" key="1">
    <source>
        <dbReference type="ARBA" id="ARBA00023125"/>
    </source>
</evidence>
<dbReference type="AlphaFoldDB" id="A0A3B0UXP8"/>
<sequence>MDKKNKHILKNVGELYMRYGIRSVTMDDIASELGISKKTLYQLFKDKEDLVNQVFDYFMENPMFELTRDKKGNAIDKLFSLRKHIATVLKSYNNNLEFDLKKYYPALYKKVIKFKKNKIFEDSVQNIQEGISQGLFRDGLEVEFIAKLQVGRMLCTFNPNSGIFSENELSLIELFDKGIDYHLHAICTEEGLKYYHKQLNNIHNEKNN</sequence>
<protein>
    <submittedName>
        <fullName evidence="3">Putative HTH-type transcriptional regulator YhgD</fullName>
    </submittedName>
</protein>